<feature type="transmembrane region" description="Helical" evidence="1">
    <location>
        <begin position="92"/>
        <end position="112"/>
    </location>
</feature>
<dbReference type="Proteomes" id="UP000178937">
    <property type="component" value="Unassembled WGS sequence"/>
</dbReference>
<feature type="transmembrane region" description="Helical" evidence="1">
    <location>
        <begin position="229"/>
        <end position="247"/>
    </location>
</feature>
<dbReference type="STRING" id="1802540.A2393_00140"/>
<keyword evidence="1" id="KW-0472">Membrane</keyword>
<comment type="caution">
    <text evidence="3">The sequence shown here is derived from an EMBL/GenBank/DDBJ whole genome shotgun (WGS) entry which is preliminary data.</text>
</comment>
<evidence type="ECO:0000259" key="2">
    <source>
        <dbReference type="Pfam" id="PF14402"/>
    </source>
</evidence>
<sequence length="294" mass="32040">MRKIFGLLFFMVILLASSGFLPVSAVTPSPSLSPTPTATLEPTPGVPPVDITQKSTESLGPLEKLLEEQNLDAVWPFNPVKYAIRGAVEAGVPANTLVLLLLLPIVTFVVAFSRNVVGIRGFGIFLPAALSVVFVATGPVVGIGLFLVIVAVSTLIRMILRKLKVKLQYLPRMSFILWAVVIAVLGVLFLAPILNFPALANVSIFAVLVLILLAEEFSRVQLGKSAKTAVNLTFETLILSLISYFFLTLEPLRKYVLLKPEASLTMVAVADLILGKYTGLRVMEFYRFRKLIKS</sequence>
<keyword evidence="1" id="KW-1133">Transmembrane helix</keyword>
<feature type="transmembrane region" description="Helical" evidence="1">
    <location>
        <begin position="262"/>
        <end position="280"/>
    </location>
</feature>
<name>A0A1F8CX25_9BACT</name>
<evidence type="ECO:0000256" key="1">
    <source>
        <dbReference type="SAM" id="Phobius"/>
    </source>
</evidence>
<keyword evidence="1" id="KW-0812">Transmembrane</keyword>
<dbReference type="AlphaFoldDB" id="A0A1F8CX25"/>
<evidence type="ECO:0000313" key="3">
    <source>
        <dbReference type="EMBL" id="OGM80831.1"/>
    </source>
</evidence>
<protein>
    <recommendedName>
        <fullName evidence="2">7 transmembrane helices usually fused to an inactive transglutaminase domain-containing protein</fullName>
    </recommendedName>
</protein>
<gene>
    <name evidence="3" type="ORF">A2393_00140</name>
</gene>
<feature type="transmembrane region" description="Helical" evidence="1">
    <location>
        <begin position="143"/>
        <end position="160"/>
    </location>
</feature>
<dbReference type="Pfam" id="PF14402">
    <property type="entry name" value="7TM_transglut"/>
    <property type="match status" value="1"/>
</dbReference>
<reference evidence="3 4" key="1">
    <citation type="journal article" date="2016" name="Nat. Commun.">
        <title>Thousands of microbial genomes shed light on interconnected biogeochemical processes in an aquifer system.</title>
        <authorList>
            <person name="Anantharaman K."/>
            <person name="Brown C.T."/>
            <person name="Hug L.A."/>
            <person name="Sharon I."/>
            <person name="Castelle C.J."/>
            <person name="Probst A.J."/>
            <person name="Thomas B.C."/>
            <person name="Singh A."/>
            <person name="Wilkins M.J."/>
            <person name="Karaoz U."/>
            <person name="Brodie E.L."/>
            <person name="Williams K.H."/>
            <person name="Hubbard S.S."/>
            <person name="Banfield J.F."/>
        </authorList>
    </citation>
    <scope>NUCLEOTIDE SEQUENCE [LARGE SCALE GENOMIC DNA]</scope>
</reference>
<dbReference type="InterPro" id="IPR025840">
    <property type="entry name" value="7TM_transglut"/>
</dbReference>
<proteinExistence type="predicted"/>
<feature type="transmembrane region" description="Helical" evidence="1">
    <location>
        <begin position="119"/>
        <end position="137"/>
    </location>
</feature>
<feature type="transmembrane region" description="Helical" evidence="1">
    <location>
        <begin position="172"/>
        <end position="193"/>
    </location>
</feature>
<dbReference type="EMBL" id="MGIA01000022">
    <property type="protein sequence ID" value="OGM80831.1"/>
    <property type="molecule type" value="Genomic_DNA"/>
</dbReference>
<accession>A0A1F8CX25</accession>
<feature type="domain" description="7 transmembrane helices usually fused to an inactive transglutaminase" evidence="2">
    <location>
        <begin position="98"/>
        <end position="291"/>
    </location>
</feature>
<feature type="transmembrane region" description="Helical" evidence="1">
    <location>
        <begin position="199"/>
        <end position="217"/>
    </location>
</feature>
<evidence type="ECO:0000313" key="4">
    <source>
        <dbReference type="Proteomes" id="UP000178937"/>
    </source>
</evidence>
<organism evidence="3 4">
    <name type="scientific">Candidatus Woesebacteria bacterium RIFOXYB1_FULL_41_13</name>
    <dbReference type="NCBI Taxonomy" id="1802540"/>
    <lineage>
        <taxon>Bacteria</taxon>
        <taxon>Candidatus Woeseibacteriota</taxon>
    </lineage>
</organism>